<feature type="transmembrane region" description="Helical" evidence="1">
    <location>
        <begin position="99"/>
        <end position="117"/>
    </location>
</feature>
<name>A0A7J3Y0U7_9CREN</name>
<sequence>MSKVSLLFKYMFVVIYVIAALMMILLQQILMPSILYGVFPDNKEIDITPVGRLSIVITYYNDASSSVSSVIATGFIPVLHVTPANMGDVVFVRGYGLDWIITVLSLLGLGVLSLTLVRVRLELLLDRVVAIVVLLLTILSLASYMYYTVAVESTPIYTGRYSRVVDRPFDKVNITGVGSELGVLDFFNGSYLINLRTNASVIAFYTPGVGLAYWQGSLGSEGLQYLSKYFNFTQQTYVLIEPWNSTVYYSRIEFARGRSGLEGLTYLTLSIMLMVVSVMVGFLRSFLGPFKLK</sequence>
<keyword evidence="1" id="KW-1133">Transmembrane helix</keyword>
<feature type="transmembrane region" description="Helical" evidence="1">
    <location>
        <begin position="7"/>
        <end position="30"/>
    </location>
</feature>
<dbReference type="AlphaFoldDB" id="A0A7J3Y0U7"/>
<organism evidence="2">
    <name type="scientific">Thermogladius calderae</name>
    <dbReference type="NCBI Taxonomy" id="1200300"/>
    <lineage>
        <taxon>Archaea</taxon>
        <taxon>Thermoproteota</taxon>
        <taxon>Thermoprotei</taxon>
        <taxon>Desulfurococcales</taxon>
        <taxon>Desulfurococcaceae</taxon>
        <taxon>Thermogladius</taxon>
    </lineage>
</organism>
<reference evidence="2" key="1">
    <citation type="journal article" date="2020" name="mSystems">
        <title>Genome- and Community-Level Interaction Insights into Carbon Utilization and Element Cycling Functions of Hydrothermarchaeota in Hydrothermal Sediment.</title>
        <authorList>
            <person name="Zhou Z."/>
            <person name="Liu Y."/>
            <person name="Xu W."/>
            <person name="Pan J."/>
            <person name="Luo Z.H."/>
            <person name="Li M."/>
        </authorList>
    </citation>
    <scope>NUCLEOTIDE SEQUENCE [LARGE SCALE GENOMIC DNA]</scope>
    <source>
        <strain evidence="2">SpSt-110</strain>
    </source>
</reference>
<dbReference type="EMBL" id="DRYK01000089">
    <property type="protein sequence ID" value="HHP68560.1"/>
    <property type="molecule type" value="Genomic_DNA"/>
</dbReference>
<protein>
    <submittedName>
        <fullName evidence="2">Uncharacterized protein</fullName>
    </submittedName>
</protein>
<keyword evidence="1" id="KW-0472">Membrane</keyword>
<feature type="transmembrane region" description="Helical" evidence="1">
    <location>
        <begin position="264"/>
        <end position="287"/>
    </location>
</feature>
<gene>
    <name evidence="2" type="ORF">ENM60_07265</name>
</gene>
<accession>A0A7J3Y0U7</accession>
<comment type="caution">
    <text evidence="2">The sequence shown here is derived from an EMBL/GenBank/DDBJ whole genome shotgun (WGS) entry which is preliminary data.</text>
</comment>
<keyword evidence="1" id="KW-0812">Transmembrane</keyword>
<proteinExistence type="predicted"/>
<evidence type="ECO:0000256" key="1">
    <source>
        <dbReference type="SAM" id="Phobius"/>
    </source>
</evidence>
<evidence type="ECO:0000313" key="2">
    <source>
        <dbReference type="EMBL" id="HHP68560.1"/>
    </source>
</evidence>
<feature type="transmembrane region" description="Helical" evidence="1">
    <location>
        <begin position="129"/>
        <end position="147"/>
    </location>
</feature>